<evidence type="ECO:0000256" key="4">
    <source>
        <dbReference type="ARBA" id="ARBA00004406"/>
    </source>
</evidence>
<proteinExistence type="inferred from homology"/>
<evidence type="ECO:0000256" key="10">
    <source>
        <dbReference type="ARBA" id="ARBA00023002"/>
    </source>
</evidence>
<keyword evidence="13" id="KW-0472">Membrane</keyword>
<dbReference type="InterPro" id="IPR002402">
    <property type="entry name" value="Cyt_P450_E_grp-II"/>
</dbReference>
<keyword evidence="11" id="KW-0408">Iron</keyword>
<dbReference type="EnsemblMetazoa" id="LLOJ009510-RA">
    <property type="protein sequence ID" value="LLOJ009510-PA"/>
    <property type="gene ID" value="LLOJ009510"/>
</dbReference>
<comment type="subcellular location">
    <subcellularLocation>
        <location evidence="4">Endoplasmic reticulum membrane</location>
        <topology evidence="4">Peripheral membrane protein</topology>
    </subcellularLocation>
    <subcellularLocation>
        <location evidence="3">Microsome membrane</location>
        <topology evidence="3">Peripheral membrane protein</topology>
    </subcellularLocation>
</comment>
<dbReference type="GO" id="GO:0004497">
    <property type="term" value="F:monooxygenase activity"/>
    <property type="evidence" value="ECO:0007669"/>
    <property type="project" value="UniProtKB-KW"/>
</dbReference>
<evidence type="ECO:0000256" key="12">
    <source>
        <dbReference type="ARBA" id="ARBA00023033"/>
    </source>
</evidence>
<evidence type="ECO:0000256" key="8">
    <source>
        <dbReference type="ARBA" id="ARBA00022824"/>
    </source>
</evidence>
<dbReference type="InterPro" id="IPR036396">
    <property type="entry name" value="Cyt_P450_sf"/>
</dbReference>
<dbReference type="Proteomes" id="UP000092461">
    <property type="component" value="Unassembled WGS sequence"/>
</dbReference>
<keyword evidence="10" id="KW-0560">Oxidoreductase</keyword>
<dbReference type="GO" id="GO:0005506">
    <property type="term" value="F:iron ion binding"/>
    <property type="evidence" value="ECO:0007669"/>
    <property type="project" value="InterPro"/>
</dbReference>
<dbReference type="GO" id="GO:0005789">
    <property type="term" value="C:endoplasmic reticulum membrane"/>
    <property type="evidence" value="ECO:0007669"/>
    <property type="project" value="UniProtKB-SubCell"/>
</dbReference>
<name>A0A1B0CWX5_LUTLO</name>
<evidence type="ECO:0000256" key="2">
    <source>
        <dbReference type="ARBA" id="ARBA00003690"/>
    </source>
</evidence>
<evidence type="ECO:0000313" key="14">
    <source>
        <dbReference type="EnsemblMetazoa" id="LLOJ009510-PA"/>
    </source>
</evidence>
<evidence type="ECO:0000256" key="9">
    <source>
        <dbReference type="ARBA" id="ARBA00022848"/>
    </source>
</evidence>
<dbReference type="SUPFAM" id="SSF48264">
    <property type="entry name" value="Cytochrome P450"/>
    <property type="match status" value="1"/>
</dbReference>
<dbReference type="PANTHER" id="PTHR24292">
    <property type="entry name" value="CYTOCHROME P450"/>
    <property type="match status" value="1"/>
</dbReference>
<evidence type="ECO:0000256" key="13">
    <source>
        <dbReference type="ARBA" id="ARBA00023136"/>
    </source>
</evidence>
<dbReference type="CDD" id="cd11056">
    <property type="entry name" value="CYP6-like"/>
    <property type="match status" value="1"/>
</dbReference>
<organism evidence="14 15">
    <name type="scientific">Lutzomyia longipalpis</name>
    <name type="common">Sand fly</name>
    <dbReference type="NCBI Taxonomy" id="7200"/>
    <lineage>
        <taxon>Eukaryota</taxon>
        <taxon>Metazoa</taxon>
        <taxon>Ecdysozoa</taxon>
        <taxon>Arthropoda</taxon>
        <taxon>Hexapoda</taxon>
        <taxon>Insecta</taxon>
        <taxon>Pterygota</taxon>
        <taxon>Neoptera</taxon>
        <taxon>Endopterygota</taxon>
        <taxon>Diptera</taxon>
        <taxon>Nematocera</taxon>
        <taxon>Psychodoidea</taxon>
        <taxon>Psychodidae</taxon>
        <taxon>Lutzomyia</taxon>
        <taxon>Lutzomyia</taxon>
    </lineage>
</organism>
<dbReference type="VEuPathDB" id="VectorBase:LLONM1_010031"/>
<protein>
    <recommendedName>
        <fullName evidence="16">Cytochrome</fullName>
    </recommendedName>
</protein>
<evidence type="ECO:0000256" key="6">
    <source>
        <dbReference type="ARBA" id="ARBA00022617"/>
    </source>
</evidence>
<reference evidence="14" key="1">
    <citation type="submission" date="2020-05" db="UniProtKB">
        <authorList>
            <consortium name="EnsemblMetazoa"/>
        </authorList>
    </citation>
    <scope>IDENTIFICATION</scope>
    <source>
        <strain evidence="14">Jacobina</strain>
    </source>
</reference>
<comment type="function">
    <text evidence="2">May be involved in the metabolism of insect hormones and in the breakdown of synthetic insecticides.</text>
</comment>
<dbReference type="PANTHER" id="PTHR24292:SF54">
    <property type="entry name" value="CYP9F3-RELATED"/>
    <property type="match status" value="1"/>
</dbReference>
<dbReference type="EMBL" id="AJWK01032952">
    <property type="status" value="NOT_ANNOTATED_CDS"/>
    <property type="molecule type" value="Genomic_DNA"/>
</dbReference>
<evidence type="ECO:0000256" key="3">
    <source>
        <dbReference type="ARBA" id="ARBA00004174"/>
    </source>
</evidence>
<dbReference type="InterPro" id="IPR050476">
    <property type="entry name" value="Insect_CytP450_Detox"/>
</dbReference>
<dbReference type="GO" id="GO:0016705">
    <property type="term" value="F:oxidoreductase activity, acting on paired donors, with incorporation or reduction of molecular oxygen"/>
    <property type="evidence" value="ECO:0007669"/>
    <property type="project" value="InterPro"/>
</dbReference>
<comment type="cofactor">
    <cofactor evidence="1">
        <name>heme</name>
        <dbReference type="ChEBI" id="CHEBI:30413"/>
    </cofactor>
</comment>
<dbReference type="GO" id="GO:0020037">
    <property type="term" value="F:heme binding"/>
    <property type="evidence" value="ECO:0007669"/>
    <property type="project" value="InterPro"/>
</dbReference>
<keyword evidence="7" id="KW-0479">Metal-binding</keyword>
<keyword evidence="9" id="KW-0492">Microsome</keyword>
<keyword evidence="6" id="KW-0349">Heme</keyword>
<accession>A0A1B0CWX5</accession>
<keyword evidence="12" id="KW-0503">Monooxygenase</keyword>
<evidence type="ECO:0000313" key="15">
    <source>
        <dbReference type="Proteomes" id="UP000092461"/>
    </source>
</evidence>
<evidence type="ECO:0000256" key="1">
    <source>
        <dbReference type="ARBA" id="ARBA00001971"/>
    </source>
</evidence>
<dbReference type="Pfam" id="PF00067">
    <property type="entry name" value="p450"/>
    <property type="match status" value="1"/>
</dbReference>
<dbReference type="InterPro" id="IPR001128">
    <property type="entry name" value="Cyt_P450"/>
</dbReference>
<sequence>MAWLWIAFVTIIWLLLKYGIRNQNFFLDRGVKFHDPLPFVGNSLRFFLNKENMKSHILKLCKKFPKEKIFGQFDAMKPILVVQDPELLKTLTIKEFDHFTDHQPVGVRDIDPLFSHSLIMLEGNKWREMRSNLSPAFTGSKMRLMSALIVEICEQMVDYLKTEAKEKGPQAYEMKELFSRVATDIIGTCAFGIKVDSLKERENKFFVTASKMFNTTSIKLAFKLIGIRIFPSVMKLCGIKIFDEIYKGFLKDLVLSNMKTRQEKNIVRPDMINLLIEAQKGTLEQITTPEKDSVGFATVEEIQSGPIAKKTSWTDDEIVSQCFIFFLAGFDTSSTVLSFATYELAKSPEIQEKLYEEAKVFHDELNGKPLKYETLQKMKYLDMVVSEALRMWPPAPATDRSRFALMEVKAMIFYLIVNFHFDLSDKTDVPMILAASFVGLKAKNGIWVKFRPRK</sequence>
<evidence type="ECO:0008006" key="16">
    <source>
        <dbReference type="Google" id="ProtNLM"/>
    </source>
</evidence>
<dbReference type="AlphaFoldDB" id="A0A1B0CWX5"/>
<keyword evidence="15" id="KW-1185">Reference proteome</keyword>
<keyword evidence="8" id="KW-0256">Endoplasmic reticulum</keyword>
<dbReference type="PRINTS" id="PR00464">
    <property type="entry name" value="EP450II"/>
</dbReference>
<comment type="similarity">
    <text evidence="5">Belongs to the cytochrome P450 family.</text>
</comment>
<evidence type="ECO:0000256" key="5">
    <source>
        <dbReference type="ARBA" id="ARBA00010617"/>
    </source>
</evidence>
<dbReference type="Gene3D" id="1.10.630.10">
    <property type="entry name" value="Cytochrome P450"/>
    <property type="match status" value="2"/>
</dbReference>
<evidence type="ECO:0000256" key="7">
    <source>
        <dbReference type="ARBA" id="ARBA00022723"/>
    </source>
</evidence>
<evidence type="ECO:0000256" key="11">
    <source>
        <dbReference type="ARBA" id="ARBA00023004"/>
    </source>
</evidence>
<dbReference type="VEuPathDB" id="VectorBase:LLOJ009510"/>